<reference evidence="2 3" key="1">
    <citation type="submission" date="2014-04" db="EMBL/GenBank/DDBJ databases">
        <authorList>
            <consortium name="DOE Joint Genome Institute"/>
            <person name="Kuo A."/>
            <person name="Martino E."/>
            <person name="Perotto S."/>
            <person name="Kohler A."/>
            <person name="Nagy L.G."/>
            <person name="Floudas D."/>
            <person name="Copeland A."/>
            <person name="Barry K.W."/>
            <person name="Cichocki N."/>
            <person name="Veneault-Fourrey C."/>
            <person name="LaButti K."/>
            <person name="Lindquist E.A."/>
            <person name="Lipzen A."/>
            <person name="Lundell T."/>
            <person name="Morin E."/>
            <person name="Murat C."/>
            <person name="Sun H."/>
            <person name="Tunlid A."/>
            <person name="Henrissat B."/>
            <person name="Grigoriev I.V."/>
            <person name="Hibbett D.S."/>
            <person name="Martin F."/>
            <person name="Nordberg H.P."/>
            <person name="Cantor M.N."/>
            <person name="Hua S.X."/>
        </authorList>
    </citation>
    <scope>NUCLEOTIDE SEQUENCE [LARGE SCALE GENOMIC DNA]</scope>
    <source>
        <strain evidence="2 3">Zn</strain>
    </source>
</reference>
<reference evidence="3" key="2">
    <citation type="submission" date="2015-01" db="EMBL/GenBank/DDBJ databases">
        <title>Evolutionary Origins and Diversification of the Mycorrhizal Mutualists.</title>
        <authorList>
            <consortium name="DOE Joint Genome Institute"/>
            <consortium name="Mycorrhizal Genomics Consortium"/>
            <person name="Kohler A."/>
            <person name="Kuo A."/>
            <person name="Nagy L.G."/>
            <person name="Floudas D."/>
            <person name="Copeland A."/>
            <person name="Barry K.W."/>
            <person name="Cichocki N."/>
            <person name="Veneault-Fourrey C."/>
            <person name="LaButti K."/>
            <person name="Lindquist E.A."/>
            <person name="Lipzen A."/>
            <person name="Lundell T."/>
            <person name="Morin E."/>
            <person name="Murat C."/>
            <person name="Riley R."/>
            <person name="Ohm R."/>
            <person name="Sun H."/>
            <person name="Tunlid A."/>
            <person name="Henrissat B."/>
            <person name="Grigoriev I.V."/>
            <person name="Hibbett D.S."/>
            <person name="Martin F."/>
        </authorList>
    </citation>
    <scope>NUCLEOTIDE SEQUENCE [LARGE SCALE GENOMIC DNA]</scope>
    <source>
        <strain evidence="3">Zn</strain>
    </source>
</reference>
<dbReference type="OrthoDB" id="5360255at2759"/>
<name>A0A0C3HDX2_OIDMZ</name>
<evidence type="ECO:0000256" key="1">
    <source>
        <dbReference type="SAM" id="MobiDB-lite"/>
    </source>
</evidence>
<dbReference type="InParanoid" id="A0A0C3HDX2"/>
<sequence length="146" mass="16448">MRPPSAISGLQSKSTATRKRSAPIRPSASTKRPRMVDQSTQTQILPGYDITLASLSANEISTSIPPAEHLPAPPQDFLDILETFITRHQSEPAAKELWDRPGYAQADEEQRQRILNEFICENLENPEFVQLCEDAEKTWRRMGLGM</sequence>
<keyword evidence="3" id="KW-1185">Reference proteome</keyword>
<proteinExistence type="predicted"/>
<dbReference type="AlphaFoldDB" id="A0A0C3HDX2"/>
<dbReference type="HOGENOM" id="CLU_148815_0_0_1"/>
<gene>
    <name evidence="2" type="ORF">OIDMADRAFT_123139</name>
</gene>
<dbReference type="Proteomes" id="UP000054321">
    <property type="component" value="Unassembled WGS sequence"/>
</dbReference>
<dbReference type="STRING" id="913774.A0A0C3HDX2"/>
<evidence type="ECO:0000313" key="3">
    <source>
        <dbReference type="Proteomes" id="UP000054321"/>
    </source>
</evidence>
<protein>
    <submittedName>
        <fullName evidence="2">Uncharacterized protein</fullName>
    </submittedName>
</protein>
<organism evidence="2 3">
    <name type="scientific">Oidiodendron maius (strain Zn)</name>
    <dbReference type="NCBI Taxonomy" id="913774"/>
    <lineage>
        <taxon>Eukaryota</taxon>
        <taxon>Fungi</taxon>
        <taxon>Dikarya</taxon>
        <taxon>Ascomycota</taxon>
        <taxon>Pezizomycotina</taxon>
        <taxon>Leotiomycetes</taxon>
        <taxon>Leotiomycetes incertae sedis</taxon>
        <taxon>Myxotrichaceae</taxon>
        <taxon>Oidiodendron</taxon>
    </lineage>
</organism>
<evidence type="ECO:0000313" key="2">
    <source>
        <dbReference type="EMBL" id="KIN01400.1"/>
    </source>
</evidence>
<accession>A0A0C3HDX2</accession>
<dbReference type="EMBL" id="KN832876">
    <property type="protein sequence ID" value="KIN01400.1"/>
    <property type="molecule type" value="Genomic_DNA"/>
</dbReference>
<feature type="region of interest" description="Disordered" evidence="1">
    <location>
        <begin position="1"/>
        <end position="43"/>
    </location>
</feature>